<dbReference type="GO" id="GO:0008168">
    <property type="term" value="F:methyltransferase activity"/>
    <property type="evidence" value="ECO:0007669"/>
    <property type="project" value="UniProtKB-KW"/>
</dbReference>
<dbReference type="EMBL" id="UGKR01000003">
    <property type="protein sequence ID" value="STS92333.1"/>
    <property type="molecule type" value="Genomic_DNA"/>
</dbReference>
<reference evidence="1 2" key="1">
    <citation type="submission" date="2018-06" db="EMBL/GenBank/DDBJ databases">
        <authorList>
            <consortium name="Pathogen Informatics"/>
            <person name="Doyle S."/>
        </authorList>
    </citation>
    <scope>NUCLEOTIDE SEQUENCE [LARGE SCALE GENOMIC DNA]</scope>
    <source>
        <strain evidence="1 2">NCTC9177</strain>
    </source>
</reference>
<dbReference type="InterPro" id="IPR036188">
    <property type="entry name" value="FAD/NAD-bd_sf"/>
</dbReference>
<dbReference type="Gene3D" id="3.50.50.60">
    <property type="entry name" value="FAD/NAD(P)-binding domain"/>
    <property type="match status" value="1"/>
</dbReference>
<keyword evidence="1" id="KW-0489">Methyltransferase</keyword>
<evidence type="ECO:0000313" key="2">
    <source>
        <dbReference type="Proteomes" id="UP000254545"/>
    </source>
</evidence>
<name>A0A7H4MPT3_KLEVA</name>
<organism evidence="1 2">
    <name type="scientific">Klebsiella variicola</name>
    <dbReference type="NCBI Taxonomy" id="244366"/>
    <lineage>
        <taxon>Bacteria</taxon>
        <taxon>Pseudomonadati</taxon>
        <taxon>Pseudomonadota</taxon>
        <taxon>Gammaproteobacteria</taxon>
        <taxon>Enterobacterales</taxon>
        <taxon>Enterobacteriaceae</taxon>
        <taxon>Klebsiella/Raoultella group</taxon>
        <taxon>Klebsiella</taxon>
        <taxon>Klebsiella pneumoniae complex</taxon>
    </lineage>
</organism>
<proteinExistence type="predicted"/>
<evidence type="ECO:0000313" key="1">
    <source>
        <dbReference type="EMBL" id="STS92333.1"/>
    </source>
</evidence>
<dbReference type="Proteomes" id="UP000254545">
    <property type="component" value="Unassembled WGS sequence"/>
</dbReference>
<gene>
    <name evidence="1" type="primary">mnmC_4</name>
    <name evidence="1" type="ORF">NCTC9177_06266</name>
</gene>
<keyword evidence="1" id="KW-0808">Transferase</keyword>
<protein>
    <submittedName>
        <fullName evidence="1">5-methylaminomethyl-2-thiouridine methyltransferase</fullName>
    </submittedName>
</protein>
<dbReference type="GO" id="GO:0032259">
    <property type="term" value="P:methylation"/>
    <property type="evidence" value="ECO:0007669"/>
    <property type="project" value="UniProtKB-KW"/>
</dbReference>
<accession>A0A7H4MPT3</accession>
<dbReference type="AlphaFoldDB" id="A0A7H4MPT3"/>
<sequence length="115" mass="12226">MDISANAARCGVRCATRDHLPMVGNVPDYEATLTQYASLHEQQDHAGRAPVCHNLFMLGALGSRGLCTAPLSAELLAAQMSGEPLPLDSDTLAALNPNRLWVEKTAEGKSGEIKP</sequence>
<comment type="caution">
    <text evidence="1">The sequence shown here is derived from an EMBL/GenBank/DDBJ whole genome shotgun (WGS) entry which is preliminary data.</text>
</comment>
<dbReference type="Gene3D" id="3.30.9.10">
    <property type="entry name" value="D-Amino Acid Oxidase, subunit A, domain 2"/>
    <property type="match status" value="1"/>
</dbReference>